<organism evidence="4 5">
    <name type="scientific">Gordonia namibiensis NBRC 108229</name>
    <dbReference type="NCBI Taxonomy" id="1208314"/>
    <lineage>
        <taxon>Bacteria</taxon>
        <taxon>Bacillati</taxon>
        <taxon>Actinomycetota</taxon>
        <taxon>Actinomycetes</taxon>
        <taxon>Mycobacteriales</taxon>
        <taxon>Gordoniaceae</taxon>
        <taxon>Gordonia</taxon>
    </lineage>
</organism>
<dbReference type="EC" id="3.4.21.89" evidence="1"/>
<dbReference type="AlphaFoldDB" id="K6XKP6"/>
<keyword evidence="3" id="KW-1133">Transmembrane helix</keyword>
<evidence type="ECO:0000256" key="2">
    <source>
        <dbReference type="SAM" id="MobiDB-lite"/>
    </source>
</evidence>
<dbReference type="GO" id="GO:0004252">
    <property type="term" value="F:serine-type endopeptidase activity"/>
    <property type="evidence" value="ECO:0007669"/>
    <property type="project" value="UniProtKB-UniRule"/>
</dbReference>
<dbReference type="RefSeq" id="WP_006865673.1">
    <property type="nucleotide sequence ID" value="NZ_BAHE01000009.1"/>
</dbReference>
<name>K6XKP6_9ACTN</name>
<dbReference type="GO" id="GO:0016020">
    <property type="term" value="C:membrane"/>
    <property type="evidence" value="ECO:0007669"/>
    <property type="project" value="UniProtKB-UniRule"/>
</dbReference>
<keyword evidence="3" id="KW-0472">Membrane</keyword>
<gene>
    <name evidence="4" type="ORF">GONAM_09_00550</name>
</gene>
<evidence type="ECO:0000256" key="3">
    <source>
        <dbReference type="SAM" id="Phobius"/>
    </source>
</evidence>
<feature type="transmembrane region" description="Helical" evidence="3">
    <location>
        <begin position="28"/>
        <end position="51"/>
    </location>
</feature>
<protein>
    <recommendedName>
        <fullName evidence="1">Signal peptidase I</fullName>
        <ecNumber evidence="1">3.4.21.89</ecNumber>
    </recommendedName>
</protein>
<dbReference type="Proteomes" id="UP000035058">
    <property type="component" value="Unassembled WGS sequence"/>
</dbReference>
<dbReference type="NCBIfam" id="TIGR02228">
    <property type="entry name" value="sigpep_I_arch"/>
    <property type="match status" value="1"/>
</dbReference>
<dbReference type="CDD" id="cd06462">
    <property type="entry name" value="Peptidase_S24_S26"/>
    <property type="match status" value="1"/>
</dbReference>
<evidence type="ECO:0000313" key="4">
    <source>
        <dbReference type="EMBL" id="GAB99409.1"/>
    </source>
</evidence>
<feature type="compositionally biased region" description="Low complexity" evidence="2">
    <location>
        <begin position="361"/>
        <end position="370"/>
    </location>
</feature>
<keyword evidence="3" id="KW-0812">Transmembrane</keyword>
<feature type="region of interest" description="Disordered" evidence="2">
    <location>
        <begin position="457"/>
        <end position="515"/>
    </location>
</feature>
<evidence type="ECO:0000313" key="5">
    <source>
        <dbReference type="Proteomes" id="UP000035058"/>
    </source>
</evidence>
<feature type="region of interest" description="Disordered" evidence="2">
    <location>
        <begin position="361"/>
        <end position="412"/>
    </location>
</feature>
<keyword evidence="5" id="KW-1185">Reference proteome</keyword>
<comment type="caution">
    <text evidence="4">The sequence shown here is derived from an EMBL/GenBank/DDBJ whole genome shotgun (WGS) entry which is preliminary data.</text>
</comment>
<dbReference type="GO" id="GO:0009003">
    <property type="term" value="F:signal peptidase activity"/>
    <property type="evidence" value="ECO:0007669"/>
    <property type="project" value="UniProtKB-EC"/>
</dbReference>
<reference evidence="4 5" key="1">
    <citation type="submission" date="2012-08" db="EMBL/GenBank/DDBJ databases">
        <title>Whole genome shotgun sequence of Gordonia namibiensis NBRC 108229.</title>
        <authorList>
            <person name="Isaki-Nakamura S."/>
            <person name="Hosoyama A."/>
            <person name="Tsuchikane K."/>
            <person name="Katsumata H."/>
            <person name="Baba S."/>
            <person name="Yamazaki S."/>
            <person name="Fujita N."/>
        </authorList>
    </citation>
    <scope>NUCLEOTIDE SEQUENCE [LARGE SCALE GENOMIC DNA]</scope>
    <source>
        <strain evidence="4 5">NBRC 108229</strain>
    </source>
</reference>
<evidence type="ECO:0000256" key="1">
    <source>
        <dbReference type="NCBIfam" id="TIGR02228"/>
    </source>
</evidence>
<sequence length="515" mass="53375">MQYIDVDIEDSPTVEFAVPIPRHRADRLLTVGAVAGSICLIATVLALVFGVRPMIFETGSMAPTIPTGSLGLSHSVTAASIQQGDVVSVIRDDGVRVTHRVASVDGRTGNSVSLTLRGDANDVADSHTYVVTEVDRVFGTVPLLGYIAAWLKNPYTLALQALAILLLLAVAFAPKPGWRNSPAGRRLLAGTAATLVVALGASTVHGTGDAHALTGQATATGAVTAGRPANPTSFTCNNITVSLLGIIGLFSSVELSWPNPAGNSQYQYELAFPGGEVEVLDASTLANPATFRVQGGLLQTLIALLLGGGTFSVRLTNTVGEFRSVSYLSQTIRSTTTLELPAGIKCVTQGTVNGPAGAAAFRAAPESAPGSPDSADPGASENSEAEPVETVETKTSETAQLPDGGTLSDAGDYAYYESGGKVTIRSAETGEREYEGRFSSNSEIRWLPETSTLEITDPDGTMTTVERDGNRWTETVVEPAAAGTKAPTEDRDAPSDSTPTPAATSVPSADEPAES</sequence>
<dbReference type="EMBL" id="BAHE01000009">
    <property type="protein sequence ID" value="GAB99409.1"/>
    <property type="molecule type" value="Genomic_DNA"/>
</dbReference>
<proteinExistence type="predicted"/>
<accession>K6XKP6</accession>
<feature type="compositionally biased region" description="Polar residues" evidence="2">
    <location>
        <begin position="495"/>
        <end position="507"/>
    </location>
</feature>
<dbReference type="GO" id="GO:0006465">
    <property type="term" value="P:signal peptide processing"/>
    <property type="evidence" value="ECO:0007669"/>
    <property type="project" value="UniProtKB-UniRule"/>
</dbReference>
<dbReference type="InterPro" id="IPR001733">
    <property type="entry name" value="Peptidase_S26B"/>
</dbReference>